<dbReference type="InterPro" id="IPR000700">
    <property type="entry name" value="PAS-assoc_C"/>
</dbReference>
<dbReference type="Pfam" id="PF13185">
    <property type="entry name" value="GAF_2"/>
    <property type="match status" value="1"/>
</dbReference>
<evidence type="ECO:0000256" key="6">
    <source>
        <dbReference type="PROSITE-ProRule" id="PRU00169"/>
    </source>
</evidence>
<dbReference type="InterPro" id="IPR001789">
    <property type="entry name" value="Sig_transdc_resp-reg_receiver"/>
</dbReference>
<feature type="domain" description="PAS" evidence="9">
    <location>
        <begin position="3"/>
        <end position="46"/>
    </location>
</feature>
<evidence type="ECO:0000256" key="1">
    <source>
        <dbReference type="ARBA" id="ARBA00000085"/>
    </source>
</evidence>
<dbReference type="SUPFAM" id="SSF55874">
    <property type="entry name" value="ATPase domain of HSP90 chaperone/DNA topoisomerase II/histidine kinase"/>
    <property type="match status" value="1"/>
</dbReference>
<dbReference type="Gene3D" id="3.30.450.40">
    <property type="match status" value="1"/>
</dbReference>
<evidence type="ECO:0000259" key="10">
    <source>
        <dbReference type="PROSITE" id="PS50113"/>
    </source>
</evidence>
<dbReference type="SUPFAM" id="SSF52172">
    <property type="entry name" value="CheY-like"/>
    <property type="match status" value="1"/>
</dbReference>
<dbReference type="SMART" id="SM00388">
    <property type="entry name" value="HisKA"/>
    <property type="match status" value="1"/>
</dbReference>
<dbReference type="Proteomes" id="UP000061569">
    <property type="component" value="Chromosome"/>
</dbReference>
<sequence>MSARASFADLFEAVPDALLLVDGEGRIVQANAQAERLFGYAPGALLRLPVEALIPAAARERHRRYREHYMAKPHVRPMGVTGQSLIGLRPDGTQFPVEIALSPMGGEHGPRYLASVRDISETQRARQALVRARYDALAARIGQLALEAQDESGVVDALPRLLAAALDIATVAVLFVSGDRQSVEVRASVGLDEGDAVAPGLDEALLLAQIGAGETVLAEDLANAAAARFALPASAGSGVLVPLLDRGRPMGALLALAPQPRHFDHDALHLLRSVANLAAAFVQRRRTEEQLAHSQRLDAIGQLTGGIAHDFNNLLTVMSGSLQLLEMECADKPEAGELIASALRSVGRGAELTGKLLAFARRQRLSPRAVDVSALLGDVESMLKRTLGDSVHLHVECGAGLPPAYADPGQLEAALLNLALNARDAMPRGGEIAIEAGAHRVAAERSAGDGEAELAAGDYLRLAVADTGRGMAPETLARAMEPFFTTKEAGRGSGLGLSMVYGFAKQSGGHLRIDSALGYGTRVELFLPVARARAEAPAPAAGARASGRGETVLVVEDDAAVRAIAVAFLRSCGYRVVAVDNAAEALRYLAGDGEAAAMFSDVMLGEGMNGKELAAAARRLRAALPVVLTSGYETPAVAAGESFDLLRKPYRREQVAAAIARAIAAGSDGG</sequence>
<dbReference type="InterPro" id="IPR003018">
    <property type="entry name" value="GAF"/>
</dbReference>
<dbReference type="SMART" id="SM00387">
    <property type="entry name" value="HATPase_c"/>
    <property type="match status" value="1"/>
</dbReference>
<keyword evidence="3 6" id="KW-0597">Phosphoprotein</keyword>
<dbReference type="PATRIC" id="fig|69.6.peg.622"/>
<dbReference type="STRING" id="69.GLE_0632"/>
<dbReference type="SUPFAM" id="SSF55781">
    <property type="entry name" value="GAF domain-like"/>
    <property type="match status" value="1"/>
</dbReference>
<dbReference type="InterPro" id="IPR000014">
    <property type="entry name" value="PAS"/>
</dbReference>
<dbReference type="OrthoDB" id="9770473at2"/>
<dbReference type="PANTHER" id="PTHR43065">
    <property type="entry name" value="SENSOR HISTIDINE KINASE"/>
    <property type="match status" value="1"/>
</dbReference>
<evidence type="ECO:0000313" key="12">
    <source>
        <dbReference type="Proteomes" id="UP000061569"/>
    </source>
</evidence>
<dbReference type="InterPro" id="IPR004358">
    <property type="entry name" value="Sig_transdc_His_kin-like_C"/>
</dbReference>
<dbReference type="NCBIfam" id="TIGR00229">
    <property type="entry name" value="sensory_box"/>
    <property type="match status" value="1"/>
</dbReference>
<name>A0A0S2DBT0_LYSEN</name>
<dbReference type="InterPro" id="IPR003594">
    <property type="entry name" value="HATPase_dom"/>
</dbReference>
<dbReference type="InterPro" id="IPR035965">
    <property type="entry name" value="PAS-like_dom_sf"/>
</dbReference>
<evidence type="ECO:0000256" key="2">
    <source>
        <dbReference type="ARBA" id="ARBA00012438"/>
    </source>
</evidence>
<evidence type="ECO:0000259" key="8">
    <source>
        <dbReference type="PROSITE" id="PS50110"/>
    </source>
</evidence>
<dbReference type="CDD" id="cd00082">
    <property type="entry name" value="HisKA"/>
    <property type="match status" value="1"/>
</dbReference>
<dbReference type="InterPro" id="IPR036097">
    <property type="entry name" value="HisK_dim/P_sf"/>
</dbReference>
<evidence type="ECO:0000256" key="4">
    <source>
        <dbReference type="ARBA" id="ARBA00022679"/>
    </source>
</evidence>
<dbReference type="PROSITE" id="PS50109">
    <property type="entry name" value="HIS_KIN"/>
    <property type="match status" value="1"/>
</dbReference>
<dbReference type="PROSITE" id="PS50113">
    <property type="entry name" value="PAC"/>
    <property type="match status" value="1"/>
</dbReference>
<evidence type="ECO:0000256" key="5">
    <source>
        <dbReference type="ARBA" id="ARBA00022777"/>
    </source>
</evidence>
<dbReference type="PROSITE" id="PS50112">
    <property type="entry name" value="PAS"/>
    <property type="match status" value="1"/>
</dbReference>
<dbReference type="InterPro" id="IPR029016">
    <property type="entry name" value="GAF-like_dom_sf"/>
</dbReference>
<reference evidence="11 12" key="1">
    <citation type="submission" date="2015-11" db="EMBL/GenBank/DDBJ databases">
        <title>Genome sequences of Lysobacter enzymogenes strain C3 and Lysobacter antibioticus ATCC 29479.</title>
        <authorList>
            <person name="Kobayashi D.Y."/>
        </authorList>
    </citation>
    <scope>NUCLEOTIDE SEQUENCE [LARGE SCALE GENOMIC DNA]</scope>
    <source>
        <strain evidence="11 12">C3</strain>
    </source>
</reference>
<dbReference type="SMART" id="SM00091">
    <property type="entry name" value="PAS"/>
    <property type="match status" value="1"/>
</dbReference>
<dbReference type="Pfam" id="PF02518">
    <property type="entry name" value="HATPase_c"/>
    <property type="match status" value="1"/>
</dbReference>
<dbReference type="Pfam" id="PF13426">
    <property type="entry name" value="PAS_9"/>
    <property type="match status" value="1"/>
</dbReference>
<gene>
    <name evidence="11" type="ORF">GLE_0632</name>
</gene>
<dbReference type="InterPro" id="IPR003661">
    <property type="entry name" value="HisK_dim/P_dom"/>
</dbReference>
<dbReference type="SUPFAM" id="SSF47384">
    <property type="entry name" value="Homodimeric domain of signal transducing histidine kinase"/>
    <property type="match status" value="1"/>
</dbReference>
<keyword evidence="5 11" id="KW-0418">Kinase</keyword>
<feature type="domain" description="PAC" evidence="10">
    <location>
        <begin position="81"/>
        <end position="131"/>
    </location>
</feature>
<dbReference type="Gene3D" id="3.30.565.10">
    <property type="entry name" value="Histidine kinase-like ATPase, C-terminal domain"/>
    <property type="match status" value="1"/>
</dbReference>
<keyword evidence="4" id="KW-0808">Transferase</keyword>
<dbReference type="Pfam" id="PF00072">
    <property type="entry name" value="Response_reg"/>
    <property type="match status" value="1"/>
</dbReference>
<dbReference type="PANTHER" id="PTHR43065:SF42">
    <property type="entry name" value="TWO-COMPONENT SENSOR PPRA"/>
    <property type="match status" value="1"/>
</dbReference>
<dbReference type="EMBL" id="CP013140">
    <property type="protein sequence ID" value="ALN55990.1"/>
    <property type="molecule type" value="Genomic_DNA"/>
</dbReference>
<accession>A0A0S2DBT0</accession>
<dbReference type="InterPro" id="IPR011006">
    <property type="entry name" value="CheY-like_superfamily"/>
</dbReference>
<dbReference type="EC" id="2.7.13.3" evidence="2"/>
<dbReference type="PRINTS" id="PR00344">
    <property type="entry name" value="BCTRLSENSOR"/>
</dbReference>
<dbReference type="KEGG" id="lez:GLE_0632"/>
<dbReference type="SMART" id="SM00448">
    <property type="entry name" value="REC"/>
    <property type="match status" value="1"/>
</dbReference>
<dbReference type="Gene3D" id="3.40.50.2300">
    <property type="match status" value="1"/>
</dbReference>
<proteinExistence type="predicted"/>
<feature type="domain" description="Response regulatory" evidence="8">
    <location>
        <begin position="551"/>
        <end position="663"/>
    </location>
</feature>
<evidence type="ECO:0000313" key="11">
    <source>
        <dbReference type="EMBL" id="ALN55990.1"/>
    </source>
</evidence>
<dbReference type="InterPro" id="IPR036890">
    <property type="entry name" value="HATPase_C_sf"/>
</dbReference>
<feature type="domain" description="Histidine kinase" evidence="7">
    <location>
        <begin position="306"/>
        <end position="531"/>
    </location>
</feature>
<evidence type="ECO:0000256" key="3">
    <source>
        <dbReference type="ARBA" id="ARBA00022553"/>
    </source>
</evidence>
<dbReference type="SMART" id="SM00065">
    <property type="entry name" value="GAF"/>
    <property type="match status" value="1"/>
</dbReference>
<dbReference type="SUPFAM" id="SSF55785">
    <property type="entry name" value="PYP-like sensor domain (PAS domain)"/>
    <property type="match status" value="1"/>
</dbReference>
<dbReference type="Pfam" id="PF00512">
    <property type="entry name" value="HisKA"/>
    <property type="match status" value="1"/>
</dbReference>
<dbReference type="Gene3D" id="1.10.287.130">
    <property type="match status" value="1"/>
</dbReference>
<dbReference type="InterPro" id="IPR005467">
    <property type="entry name" value="His_kinase_dom"/>
</dbReference>
<dbReference type="Gene3D" id="3.30.450.20">
    <property type="entry name" value="PAS domain"/>
    <property type="match status" value="1"/>
</dbReference>
<organism evidence="11 12">
    <name type="scientific">Lysobacter enzymogenes</name>
    <dbReference type="NCBI Taxonomy" id="69"/>
    <lineage>
        <taxon>Bacteria</taxon>
        <taxon>Pseudomonadati</taxon>
        <taxon>Pseudomonadota</taxon>
        <taxon>Gammaproteobacteria</taxon>
        <taxon>Lysobacterales</taxon>
        <taxon>Lysobacteraceae</taxon>
        <taxon>Lysobacter</taxon>
    </lineage>
</organism>
<evidence type="ECO:0000259" key="7">
    <source>
        <dbReference type="PROSITE" id="PS50109"/>
    </source>
</evidence>
<comment type="catalytic activity">
    <reaction evidence="1">
        <text>ATP + protein L-histidine = ADP + protein N-phospho-L-histidine.</text>
        <dbReference type="EC" id="2.7.13.3"/>
    </reaction>
</comment>
<dbReference type="CDD" id="cd00130">
    <property type="entry name" value="PAS"/>
    <property type="match status" value="1"/>
</dbReference>
<dbReference type="GO" id="GO:0000155">
    <property type="term" value="F:phosphorelay sensor kinase activity"/>
    <property type="evidence" value="ECO:0007669"/>
    <property type="project" value="InterPro"/>
</dbReference>
<feature type="modified residue" description="4-aspartylphosphate" evidence="6">
    <location>
        <position position="601"/>
    </location>
</feature>
<evidence type="ECO:0000259" key="9">
    <source>
        <dbReference type="PROSITE" id="PS50112"/>
    </source>
</evidence>
<dbReference type="AlphaFoldDB" id="A0A0S2DBT0"/>
<dbReference type="PROSITE" id="PS50110">
    <property type="entry name" value="RESPONSE_REGULATORY"/>
    <property type="match status" value="1"/>
</dbReference>
<protein>
    <recommendedName>
        <fullName evidence="2">histidine kinase</fullName>
        <ecNumber evidence="2">2.7.13.3</ecNumber>
    </recommendedName>
</protein>